<dbReference type="FunFam" id="3.40.20.10:FF:000005">
    <property type="entry name" value="Gelsolin"/>
    <property type="match status" value="1"/>
</dbReference>
<feature type="domain" description="HP" evidence="5">
    <location>
        <begin position="773"/>
        <end position="839"/>
    </location>
</feature>
<dbReference type="GO" id="GO:0051015">
    <property type="term" value="F:actin filament binding"/>
    <property type="evidence" value="ECO:0007669"/>
    <property type="project" value="InterPro"/>
</dbReference>
<dbReference type="InterPro" id="IPR029006">
    <property type="entry name" value="ADF-H/Gelsolin-like_dom_sf"/>
</dbReference>
<evidence type="ECO:0000313" key="7">
    <source>
        <dbReference type="Proteomes" id="UP001497623"/>
    </source>
</evidence>
<sequence length="839" mass="93852">MQFIRSMGVPTTDPAFGIIPKNSTFFVIWRVENFELVPIPLEDYGKFYKGDSYIVFSAAEFGQPTGVNEVPHAPRGSLDINIHFWLGSETTQDEAGIAAIKTIELDNMLGGGPVQHRETEGSESKRFLSYFKNGLRMLKGGIVTGLKKVDPDAFDPSLYHIKGKRTTIVKEIQPMEWKSMNDGDCYILHTKNFIFVWTGRNSNNMEKIQAAKFANSLRTEYSGGNIVVIEDGQEAALDVAEKAEFQEFLPLNNKNVVPQADAPKDEVVARRMCAEIKLFRCSDESGTLKVTEVKNGPLFQGDVNSNDSYIIDNGSDGVWVWVGKKATQKEREEALRNAQGFVTKKGYPASTRVSRIIDGGEPSEFRSLFRDWKIKDQSKGFGRQVSRNNIAKTVQTKFDATSLHEQPEMSAKTQLVDDGTGQKEVWRVKNFELIPVPENQYGEFYMGDCYIVLYAYLQGNTEHYLLYYWIGVDASQDEAGTAALKAVELDDKLQGRAIQIRIVQGKEPPQFMSIFGGKIAIYEGGFASSFDGENGQDEARKSSYMLHVRGSTERNTKATEVDFRAGSLNSNDCFIVVTTSETYVWCGKGSTGDEREVAKAYAGDFTIVSEGSEKADFWSTLGGKEEYASSKFLKEEETSHSARLFQCSNATGVFKAEEIVNFSQEDLVDDDVMLLDAWSNIFIWTGHNSNKAEQRAAEELAFEYLNTDPAGRSVGIPVIKIKQGFEPPNFTGFFGVWDNDLWNNNMTYADICDRLKEVSPGATVLVTPSGSSGNGVRTYPIAVLREQDPEKLPEGVDPIKKEEYLCEGDFKTVFGCSKEEYEKMPKWKRDNKKKAACIF</sequence>
<evidence type="ECO:0000313" key="6">
    <source>
        <dbReference type="EMBL" id="CAL4058960.1"/>
    </source>
</evidence>
<dbReference type="CDD" id="cd11288">
    <property type="entry name" value="gelsolin_S5_like"/>
    <property type="match status" value="1"/>
</dbReference>
<dbReference type="Gene3D" id="1.10.950.10">
    <property type="entry name" value="Villin headpiece domain"/>
    <property type="match status" value="1"/>
</dbReference>
<evidence type="ECO:0000256" key="2">
    <source>
        <dbReference type="ARBA" id="ARBA00022467"/>
    </source>
</evidence>
<keyword evidence="4" id="KW-0009">Actin-binding</keyword>
<dbReference type="Pfam" id="PF00626">
    <property type="entry name" value="Gelsolin"/>
    <property type="match status" value="6"/>
</dbReference>
<dbReference type="GO" id="GO:0051016">
    <property type="term" value="P:barbed-end actin filament capping"/>
    <property type="evidence" value="ECO:0007669"/>
    <property type="project" value="TreeGrafter"/>
</dbReference>
<comment type="similarity">
    <text evidence="1">Belongs to the villin/gelsolin family.</text>
</comment>
<dbReference type="SMART" id="SM00153">
    <property type="entry name" value="VHP"/>
    <property type="match status" value="1"/>
</dbReference>
<dbReference type="InterPro" id="IPR007122">
    <property type="entry name" value="Villin/Gelsolin"/>
</dbReference>
<dbReference type="GO" id="GO:0005546">
    <property type="term" value="F:phosphatidylinositol-4,5-bisphosphate binding"/>
    <property type="evidence" value="ECO:0007669"/>
    <property type="project" value="TreeGrafter"/>
</dbReference>
<dbReference type="PROSITE" id="PS51089">
    <property type="entry name" value="HP"/>
    <property type="match status" value="1"/>
</dbReference>
<dbReference type="EMBL" id="CAXKWB010000071">
    <property type="protein sequence ID" value="CAL4058960.1"/>
    <property type="molecule type" value="Genomic_DNA"/>
</dbReference>
<dbReference type="InterPro" id="IPR007123">
    <property type="entry name" value="Gelsolin-like_dom"/>
</dbReference>
<evidence type="ECO:0000259" key="5">
    <source>
        <dbReference type="PROSITE" id="PS51089"/>
    </source>
</evidence>
<dbReference type="SUPFAM" id="SSF55753">
    <property type="entry name" value="Actin depolymerizing proteins"/>
    <property type="match status" value="6"/>
</dbReference>
<dbReference type="GO" id="GO:0008154">
    <property type="term" value="P:actin polymerization or depolymerization"/>
    <property type="evidence" value="ECO:0007669"/>
    <property type="project" value="TreeGrafter"/>
</dbReference>
<gene>
    <name evidence="6" type="ORF">MNOR_LOCUS336</name>
</gene>
<dbReference type="PRINTS" id="PR00597">
    <property type="entry name" value="GELSOLIN"/>
</dbReference>
<keyword evidence="2" id="KW-0117">Actin capping</keyword>
<proteinExistence type="inferred from homology"/>
<evidence type="ECO:0000256" key="3">
    <source>
        <dbReference type="ARBA" id="ARBA00022737"/>
    </source>
</evidence>
<dbReference type="AlphaFoldDB" id="A0AAV2PGF5"/>
<dbReference type="Pfam" id="PF02209">
    <property type="entry name" value="VHP"/>
    <property type="match status" value="1"/>
</dbReference>
<dbReference type="CDD" id="cd11292">
    <property type="entry name" value="gelsolin_S3_like"/>
    <property type="match status" value="1"/>
</dbReference>
<keyword evidence="3" id="KW-0677">Repeat</keyword>
<dbReference type="CDD" id="cd11293">
    <property type="entry name" value="gelsolin_S4_like"/>
    <property type="match status" value="1"/>
</dbReference>
<keyword evidence="7" id="KW-1185">Reference proteome</keyword>
<reference evidence="6 7" key="1">
    <citation type="submission" date="2024-05" db="EMBL/GenBank/DDBJ databases">
        <authorList>
            <person name="Wallberg A."/>
        </authorList>
    </citation>
    <scope>NUCLEOTIDE SEQUENCE [LARGE SCALE GENOMIC DNA]</scope>
</reference>
<dbReference type="GO" id="GO:0005737">
    <property type="term" value="C:cytoplasm"/>
    <property type="evidence" value="ECO:0007669"/>
    <property type="project" value="TreeGrafter"/>
</dbReference>
<dbReference type="InterPro" id="IPR003128">
    <property type="entry name" value="Villin_headpiece"/>
</dbReference>
<dbReference type="Proteomes" id="UP001497623">
    <property type="component" value="Unassembled WGS sequence"/>
</dbReference>
<dbReference type="PANTHER" id="PTHR11977:SF57">
    <property type="entry name" value="VILLIN-LIKE PROTEIN QUAIL"/>
    <property type="match status" value="1"/>
</dbReference>
<dbReference type="InterPro" id="IPR036886">
    <property type="entry name" value="Villin_headpiece_dom_sf"/>
</dbReference>
<dbReference type="CDD" id="cd11291">
    <property type="entry name" value="gelsolin_S6_like"/>
    <property type="match status" value="1"/>
</dbReference>
<dbReference type="CDD" id="cd11290">
    <property type="entry name" value="gelsolin_S1_like"/>
    <property type="match status" value="1"/>
</dbReference>
<dbReference type="GO" id="GO:0015629">
    <property type="term" value="C:actin cytoskeleton"/>
    <property type="evidence" value="ECO:0007669"/>
    <property type="project" value="TreeGrafter"/>
</dbReference>
<accession>A0AAV2PGF5</accession>
<evidence type="ECO:0000256" key="1">
    <source>
        <dbReference type="ARBA" id="ARBA00008418"/>
    </source>
</evidence>
<organism evidence="6 7">
    <name type="scientific">Meganyctiphanes norvegica</name>
    <name type="common">Northern krill</name>
    <name type="synonym">Thysanopoda norvegica</name>
    <dbReference type="NCBI Taxonomy" id="48144"/>
    <lineage>
        <taxon>Eukaryota</taxon>
        <taxon>Metazoa</taxon>
        <taxon>Ecdysozoa</taxon>
        <taxon>Arthropoda</taxon>
        <taxon>Crustacea</taxon>
        <taxon>Multicrustacea</taxon>
        <taxon>Malacostraca</taxon>
        <taxon>Eumalacostraca</taxon>
        <taxon>Eucarida</taxon>
        <taxon>Euphausiacea</taxon>
        <taxon>Euphausiidae</taxon>
        <taxon>Meganyctiphanes</taxon>
    </lineage>
</organism>
<name>A0AAV2PGF5_MEGNR</name>
<dbReference type="PANTHER" id="PTHR11977">
    <property type="entry name" value="VILLIN"/>
    <property type="match status" value="1"/>
</dbReference>
<dbReference type="FunFam" id="3.40.20.10:FF:000001">
    <property type="entry name" value="Gelsolin"/>
    <property type="match status" value="1"/>
</dbReference>
<protein>
    <recommendedName>
        <fullName evidence="5">HP domain-containing protein</fullName>
    </recommendedName>
</protein>
<evidence type="ECO:0000256" key="4">
    <source>
        <dbReference type="ARBA" id="ARBA00023203"/>
    </source>
</evidence>
<dbReference type="SMART" id="SM00262">
    <property type="entry name" value="GEL"/>
    <property type="match status" value="6"/>
</dbReference>
<comment type="caution">
    <text evidence="6">The sequence shown here is derived from an EMBL/GenBank/DDBJ whole genome shotgun (WGS) entry which is preliminary data.</text>
</comment>
<dbReference type="GO" id="GO:0051014">
    <property type="term" value="P:actin filament severing"/>
    <property type="evidence" value="ECO:0007669"/>
    <property type="project" value="TreeGrafter"/>
</dbReference>
<dbReference type="SUPFAM" id="SSF47050">
    <property type="entry name" value="VHP, Villin headpiece domain"/>
    <property type="match status" value="1"/>
</dbReference>
<dbReference type="Gene3D" id="3.40.20.10">
    <property type="entry name" value="Severin"/>
    <property type="match status" value="6"/>
</dbReference>